<keyword evidence="1" id="KW-1133">Transmembrane helix</keyword>
<evidence type="ECO:0000313" key="2">
    <source>
        <dbReference type="EMBL" id="CAH9147528.1"/>
    </source>
</evidence>
<comment type="caution">
    <text evidence="2">The sequence shown here is derived from an EMBL/GenBank/DDBJ whole genome shotgun (WGS) entry which is preliminary data.</text>
</comment>
<dbReference type="EMBL" id="CAMAPF010001134">
    <property type="protein sequence ID" value="CAH9147528.1"/>
    <property type="molecule type" value="Genomic_DNA"/>
</dbReference>
<dbReference type="Proteomes" id="UP001152523">
    <property type="component" value="Unassembled WGS sequence"/>
</dbReference>
<accession>A0AAV0GIX8</accession>
<name>A0AAV0GIX8_9ASTE</name>
<keyword evidence="1" id="KW-0472">Membrane</keyword>
<keyword evidence="3" id="KW-1185">Reference proteome</keyword>
<proteinExistence type="predicted"/>
<feature type="transmembrane region" description="Helical" evidence="1">
    <location>
        <begin position="123"/>
        <end position="141"/>
    </location>
</feature>
<organism evidence="2 3">
    <name type="scientific">Cuscuta epithymum</name>
    <dbReference type="NCBI Taxonomy" id="186058"/>
    <lineage>
        <taxon>Eukaryota</taxon>
        <taxon>Viridiplantae</taxon>
        <taxon>Streptophyta</taxon>
        <taxon>Embryophyta</taxon>
        <taxon>Tracheophyta</taxon>
        <taxon>Spermatophyta</taxon>
        <taxon>Magnoliopsida</taxon>
        <taxon>eudicotyledons</taxon>
        <taxon>Gunneridae</taxon>
        <taxon>Pentapetalae</taxon>
        <taxon>asterids</taxon>
        <taxon>lamiids</taxon>
        <taxon>Solanales</taxon>
        <taxon>Convolvulaceae</taxon>
        <taxon>Cuscuteae</taxon>
        <taxon>Cuscuta</taxon>
        <taxon>Cuscuta subgen. Cuscuta</taxon>
    </lineage>
</organism>
<feature type="transmembrane region" description="Helical" evidence="1">
    <location>
        <begin position="98"/>
        <end position="117"/>
    </location>
</feature>
<sequence length="156" mass="18073">MTAGTTLNIVETDTNRGIRAQKRDKVGCEILKEKFFWYTLGYTLVYTLYNPQFLISPLPTFFSPLSHTLFSPLLSHLNHTVPLPPLFLLSFSSSSTSCSFFILSCFLPFSFSFSFFFPSLFEVLFTLIIFIIFITIFFFFFPSHFLHFIYTDTGLL</sequence>
<gene>
    <name evidence="2" type="ORF">CEPIT_LOCUS43817</name>
</gene>
<evidence type="ECO:0000256" key="1">
    <source>
        <dbReference type="SAM" id="Phobius"/>
    </source>
</evidence>
<dbReference type="AlphaFoldDB" id="A0AAV0GIX8"/>
<reference evidence="2" key="1">
    <citation type="submission" date="2022-07" db="EMBL/GenBank/DDBJ databases">
        <authorList>
            <person name="Macas J."/>
            <person name="Novak P."/>
            <person name="Neumann P."/>
        </authorList>
    </citation>
    <scope>NUCLEOTIDE SEQUENCE</scope>
</reference>
<feature type="transmembrane region" description="Helical" evidence="1">
    <location>
        <begin position="35"/>
        <end position="53"/>
    </location>
</feature>
<protein>
    <submittedName>
        <fullName evidence="2">Uncharacterized protein</fullName>
    </submittedName>
</protein>
<keyword evidence="1" id="KW-0812">Transmembrane</keyword>
<evidence type="ECO:0000313" key="3">
    <source>
        <dbReference type="Proteomes" id="UP001152523"/>
    </source>
</evidence>